<dbReference type="STRING" id="1045774.SAMN05421872_11417"/>
<protein>
    <submittedName>
        <fullName evidence="3">Uncharacterized protein</fullName>
    </submittedName>
</protein>
<evidence type="ECO:0000313" key="3">
    <source>
        <dbReference type="EMBL" id="SDE05183.1"/>
    </source>
</evidence>
<feature type="region of interest" description="Disordered" evidence="1">
    <location>
        <begin position="1"/>
        <end position="25"/>
    </location>
</feature>
<keyword evidence="2" id="KW-0812">Transmembrane</keyword>
<accession>A0A1G6ZS11</accession>
<proteinExistence type="predicted"/>
<name>A0A1G6ZS11_9ACTN</name>
<dbReference type="EMBL" id="FMZM01000014">
    <property type="protein sequence ID" value="SDE05183.1"/>
    <property type="molecule type" value="Genomic_DNA"/>
</dbReference>
<feature type="transmembrane region" description="Helical" evidence="2">
    <location>
        <begin position="30"/>
        <end position="54"/>
    </location>
</feature>
<gene>
    <name evidence="3" type="ORF">SAMN05421872_11417</name>
</gene>
<reference evidence="3 4" key="1">
    <citation type="submission" date="2016-10" db="EMBL/GenBank/DDBJ databases">
        <authorList>
            <person name="de Groot N.N."/>
        </authorList>
    </citation>
    <scope>NUCLEOTIDE SEQUENCE [LARGE SCALE GENOMIC DNA]</scope>
    <source>
        <strain evidence="3 4">CGMCC 4.6858</strain>
    </source>
</reference>
<dbReference type="Proteomes" id="UP000199034">
    <property type="component" value="Unassembled WGS sequence"/>
</dbReference>
<keyword evidence="4" id="KW-1185">Reference proteome</keyword>
<keyword evidence="2" id="KW-0472">Membrane</keyword>
<sequence>MADDDERLARPDGHRYDAPESDEDRRSKEWAYGALGLLFVVLMVLIVTGTVPIFPH</sequence>
<keyword evidence="2" id="KW-1133">Transmembrane helix</keyword>
<evidence type="ECO:0000256" key="1">
    <source>
        <dbReference type="SAM" id="MobiDB-lite"/>
    </source>
</evidence>
<evidence type="ECO:0000256" key="2">
    <source>
        <dbReference type="SAM" id="Phobius"/>
    </source>
</evidence>
<dbReference type="AlphaFoldDB" id="A0A1G6ZS11"/>
<evidence type="ECO:0000313" key="4">
    <source>
        <dbReference type="Proteomes" id="UP000199034"/>
    </source>
</evidence>
<dbReference type="RefSeq" id="WP_170867194.1">
    <property type="nucleotide sequence ID" value="NZ_FMZM01000014.1"/>
</dbReference>
<feature type="compositionally biased region" description="Basic and acidic residues" evidence="1">
    <location>
        <begin position="7"/>
        <end position="25"/>
    </location>
</feature>
<organism evidence="3 4">
    <name type="scientific">Nocardioides lianchengensis</name>
    <dbReference type="NCBI Taxonomy" id="1045774"/>
    <lineage>
        <taxon>Bacteria</taxon>
        <taxon>Bacillati</taxon>
        <taxon>Actinomycetota</taxon>
        <taxon>Actinomycetes</taxon>
        <taxon>Propionibacteriales</taxon>
        <taxon>Nocardioidaceae</taxon>
        <taxon>Nocardioides</taxon>
    </lineage>
</organism>